<evidence type="ECO:0000256" key="1">
    <source>
        <dbReference type="ARBA" id="ARBA00005361"/>
    </source>
</evidence>
<comment type="similarity">
    <text evidence="1">Belongs to the dynein light chain Tctex-type family.</text>
</comment>
<protein>
    <submittedName>
        <fullName evidence="3">Dynein light chain Tctex-type 1</fullName>
    </submittedName>
</protein>
<dbReference type="CDD" id="cd21455">
    <property type="entry name" value="DLC-like_DYNLT1_DYNLT3"/>
    <property type="match status" value="1"/>
</dbReference>
<dbReference type="PANTHER" id="PTHR21255">
    <property type="entry name" value="T-COMPLEX-ASSOCIATED-TESTIS-EXPRESSED 1/ DYNEIN LIGHT CHAIN"/>
    <property type="match status" value="1"/>
</dbReference>
<dbReference type="EMBL" id="GBHO01014119">
    <property type="protein sequence ID" value="JAG29485.1"/>
    <property type="molecule type" value="Transcribed_RNA"/>
</dbReference>
<dbReference type="GO" id="GO:0005868">
    <property type="term" value="C:cytoplasmic dynein complex"/>
    <property type="evidence" value="ECO:0007669"/>
    <property type="project" value="TreeGrafter"/>
</dbReference>
<sequence>MSFSVPPEKSEVSVKEEPTLEATDTSVTQFQEAQINLTAEEVVEIIKKSIVFGINEEEVYCPEKLTKWCTNITEECIQRLADLKKPFKYVVFCDVGQNFGNGMHHTITTFWDRLKDRVFTETWTNQTIIAIVTVICVCTEITRDTMM</sequence>
<dbReference type="Pfam" id="PF03645">
    <property type="entry name" value="Tctex-1"/>
    <property type="match status" value="1"/>
</dbReference>
<name>A0A0A9YIW9_LYGHE</name>
<reference evidence="3" key="1">
    <citation type="journal article" date="2014" name="PLoS ONE">
        <title>Transcriptome-Based Identification of ABC Transporters in the Western Tarnished Plant Bug Lygus hesperus.</title>
        <authorList>
            <person name="Hull J.J."/>
            <person name="Chaney K."/>
            <person name="Geib S.M."/>
            <person name="Fabrick J.A."/>
            <person name="Brent C.S."/>
            <person name="Walsh D."/>
            <person name="Lavine L.C."/>
        </authorList>
    </citation>
    <scope>NUCLEOTIDE SEQUENCE</scope>
</reference>
<dbReference type="GO" id="GO:0007018">
    <property type="term" value="P:microtubule-based movement"/>
    <property type="evidence" value="ECO:0007669"/>
    <property type="project" value="TreeGrafter"/>
</dbReference>
<proteinExistence type="inferred from homology"/>
<dbReference type="InterPro" id="IPR005334">
    <property type="entry name" value="Tctex-1-like"/>
</dbReference>
<gene>
    <name evidence="3" type="primary">DYNLT1</name>
    <name evidence="3" type="ORF">CM83_1091</name>
</gene>
<dbReference type="GO" id="GO:0045505">
    <property type="term" value="F:dynein intermediate chain binding"/>
    <property type="evidence" value="ECO:0007669"/>
    <property type="project" value="TreeGrafter"/>
</dbReference>
<evidence type="ECO:0000313" key="3">
    <source>
        <dbReference type="EMBL" id="JAG29485.1"/>
    </source>
</evidence>
<dbReference type="AlphaFoldDB" id="A0A0A9YIW9"/>
<organism evidence="3">
    <name type="scientific">Lygus hesperus</name>
    <name type="common">Western plant bug</name>
    <dbReference type="NCBI Taxonomy" id="30085"/>
    <lineage>
        <taxon>Eukaryota</taxon>
        <taxon>Metazoa</taxon>
        <taxon>Ecdysozoa</taxon>
        <taxon>Arthropoda</taxon>
        <taxon>Hexapoda</taxon>
        <taxon>Insecta</taxon>
        <taxon>Pterygota</taxon>
        <taxon>Neoptera</taxon>
        <taxon>Paraneoptera</taxon>
        <taxon>Hemiptera</taxon>
        <taxon>Heteroptera</taxon>
        <taxon>Panheteroptera</taxon>
        <taxon>Cimicomorpha</taxon>
        <taxon>Miridae</taxon>
        <taxon>Mirini</taxon>
        <taxon>Lygus</taxon>
    </lineage>
</organism>
<dbReference type="Gene3D" id="3.30.1140.40">
    <property type="entry name" value="Tctex-1"/>
    <property type="match status" value="1"/>
</dbReference>
<dbReference type="InterPro" id="IPR038586">
    <property type="entry name" value="Tctex-1-like_sf"/>
</dbReference>
<accession>A0A0A9YIW9</accession>
<evidence type="ECO:0000256" key="2">
    <source>
        <dbReference type="SAM" id="MobiDB-lite"/>
    </source>
</evidence>
<dbReference type="GO" id="GO:0005737">
    <property type="term" value="C:cytoplasm"/>
    <property type="evidence" value="ECO:0007669"/>
    <property type="project" value="TreeGrafter"/>
</dbReference>
<feature type="region of interest" description="Disordered" evidence="2">
    <location>
        <begin position="1"/>
        <end position="20"/>
    </location>
</feature>
<feature type="compositionally biased region" description="Basic and acidic residues" evidence="2">
    <location>
        <begin position="8"/>
        <end position="18"/>
    </location>
</feature>
<reference evidence="3" key="2">
    <citation type="submission" date="2014-07" db="EMBL/GenBank/DDBJ databases">
        <authorList>
            <person name="Hull J."/>
        </authorList>
    </citation>
    <scope>NUCLEOTIDE SEQUENCE</scope>
</reference>